<reference evidence="8" key="1">
    <citation type="journal article" date="2021" name="bioRxiv">
        <title>Whole Genome Assembly and Annotation of Northern Wild Rice, Zizania palustris L., Supports a Whole Genome Duplication in the Zizania Genus.</title>
        <authorList>
            <person name="Haas M."/>
            <person name="Kono T."/>
            <person name="Macchietto M."/>
            <person name="Millas R."/>
            <person name="McGilp L."/>
            <person name="Shao M."/>
            <person name="Duquette J."/>
            <person name="Hirsch C.N."/>
            <person name="Kimball J."/>
        </authorList>
    </citation>
    <scope>NUCLEOTIDE SEQUENCE</scope>
    <source>
        <tissue evidence="8">Fresh leaf tissue</tissue>
    </source>
</reference>
<keyword evidence="2" id="KW-0863">Zinc-finger</keyword>
<dbReference type="GO" id="GO:0034244">
    <property type="term" value="P:negative regulation of transcription elongation by RNA polymerase II"/>
    <property type="evidence" value="ECO:0007669"/>
    <property type="project" value="InterPro"/>
</dbReference>
<dbReference type="EMBL" id="JAAALK010000286">
    <property type="protein sequence ID" value="KAG8062998.1"/>
    <property type="molecule type" value="Genomic_DNA"/>
</dbReference>
<proteinExistence type="predicted"/>
<keyword evidence="9" id="KW-1185">Reference proteome</keyword>
<dbReference type="PANTHER" id="PTHR33304:SF36">
    <property type="entry name" value="GB|AAF26970.1-RELATED"/>
    <property type="match status" value="1"/>
</dbReference>
<keyword evidence="3" id="KW-0862">Zinc</keyword>
<evidence type="ECO:0000256" key="6">
    <source>
        <dbReference type="SAM" id="MobiDB-lite"/>
    </source>
</evidence>
<dbReference type="GO" id="GO:0140566">
    <property type="term" value="F:histone reader activity"/>
    <property type="evidence" value="ECO:0007669"/>
    <property type="project" value="InterPro"/>
</dbReference>
<feature type="domain" description="AIPP2-like SPOC-like" evidence="7">
    <location>
        <begin position="162"/>
        <end position="289"/>
    </location>
</feature>
<evidence type="ECO:0000256" key="4">
    <source>
        <dbReference type="ARBA" id="ARBA00023015"/>
    </source>
</evidence>
<sequence length="306" mass="34632">TSVPCLSRLRLRAPPPPPPPPQPRIGWRAQRLSSIRLKHILQDEAVCEICGSDSVQDRMVNCVQCNAYQHCYCLPVLIYQVTNDWCCDECRNESNGDPSPSQDGQTTVLEIPDDPRQKSESNATDNDIGRGSEMSPSNNTNILIVIHSSVEYARRPPPESCWTGSFLIFDGENHNLGEFKAYLPSKVSSKVLNVTKSMPKNLKLEMLPLADDWPKRFQAYLPVYEDIGLIFLPTELDRNEYRNPCPLKDGCNFVLRAYINNIKLLIYSSEALPPDSLWIDGEMYLWGVFVNSKRMRSPLRLGSIST</sequence>
<evidence type="ECO:0000256" key="5">
    <source>
        <dbReference type="ARBA" id="ARBA00023163"/>
    </source>
</evidence>
<keyword evidence="5" id="KW-0804">Transcription</keyword>
<dbReference type="PANTHER" id="PTHR33304">
    <property type="match status" value="1"/>
</dbReference>
<dbReference type="AlphaFoldDB" id="A0A8J5S2U8"/>
<reference evidence="8" key="2">
    <citation type="submission" date="2021-02" db="EMBL/GenBank/DDBJ databases">
        <authorList>
            <person name="Kimball J.A."/>
            <person name="Haas M.W."/>
            <person name="Macchietto M."/>
            <person name="Kono T."/>
            <person name="Duquette J."/>
            <person name="Shao M."/>
        </authorList>
    </citation>
    <scope>NUCLEOTIDE SEQUENCE</scope>
    <source>
        <tissue evidence="8">Fresh leaf tissue</tissue>
    </source>
</reference>
<dbReference type="Proteomes" id="UP000729402">
    <property type="component" value="Unassembled WGS sequence"/>
</dbReference>
<accession>A0A8J5S2U8</accession>
<keyword evidence="1" id="KW-0479">Metal-binding</keyword>
<keyword evidence="4" id="KW-0805">Transcription regulation</keyword>
<evidence type="ECO:0000256" key="3">
    <source>
        <dbReference type="ARBA" id="ARBA00022833"/>
    </source>
</evidence>
<feature type="region of interest" description="Disordered" evidence="6">
    <location>
        <begin position="93"/>
        <end position="136"/>
    </location>
</feature>
<gene>
    <name evidence="8" type="ORF">GUJ93_ZPchr0003g16686</name>
</gene>
<name>A0A8J5S2U8_ZIZPA</name>
<dbReference type="OrthoDB" id="1932206at2759"/>
<feature type="non-terminal residue" evidence="8">
    <location>
        <position position="1"/>
    </location>
</feature>
<evidence type="ECO:0000256" key="1">
    <source>
        <dbReference type="ARBA" id="ARBA00022723"/>
    </source>
</evidence>
<dbReference type="InterPro" id="IPR019786">
    <property type="entry name" value="Zinc_finger_PHD-type_CS"/>
</dbReference>
<evidence type="ECO:0000259" key="7">
    <source>
        <dbReference type="Pfam" id="PF23121"/>
    </source>
</evidence>
<dbReference type="InterPro" id="IPR056280">
    <property type="entry name" value="AIPP2-like_SPOC"/>
</dbReference>
<feature type="compositionally biased region" description="Polar residues" evidence="6">
    <location>
        <begin position="95"/>
        <end position="108"/>
    </location>
</feature>
<dbReference type="PROSITE" id="PS01359">
    <property type="entry name" value="ZF_PHD_1"/>
    <property type="match status" value="1"/>
</dbReference>
<protein>
    <recommendedName>
        <fullName evidence="7">AIPP2-like SPOC-like domain-containing protein</fullName>
    </recommendedName>
</protein>
<evidence type="ECO:0000313" key="9">
    <source>
        <dbReference type="Proteomes" id="UP000729402"/>
    </source>
</evidence>
<dbReference type="InterPro" id="IPR049914">
    <property type="entry name" value="PHD1-3/5-6"/>
</dbReference>
<comment type="caution">
    <text evidence="8">The sequence shown here is derived from an EMBL/GenBank/DDBJ whole genome shotgun (WGS) entry which is preliminary data.</text>
</comment>
<dbReference type="Pfam" id="PF23121">
    <property type="entry name" value="SPOC_AIPP2"/>
    <property type="match status" value="1"/>
</dbReference>
<dbReference type="GO" id="GO:0008270">
    <property type="term" value="F:zinc ion binding"/>
    <property type="evidence" value="ECO:0007669"/>
    <property type="project" value="UniProtKB-KW"/>
</dbReference>
<organism evidence="8 9">
    <name type="scientific">Zizania palustris</name>
    <name type="common">Northern wild rice</name>
    <dbReference type="NCBI Taxonomy" id="103762"/>
    <lineage>
        <taxon>Eukaryota</taxon>
        <taxon>Viridiplantae</taxon>
        <taxon>Streptophyta</taxon>
        <taxon>Embryophyta</taxon>
        <taxon>Tracheophyta</taxon>
        <taxon>Spermatophyta</taxon>
        <taxon>Magnoliopsida</taxon>
        <taxon>Liliopsida</taxon>
        <taxon>Poales</taxon>
        <taxon>Poaceae</taxon>
        <taxon>BOP clade</taxon>
        <taxon>Oryzoideae</taxon>
        <taxon>Oryzeae</taxon>
        <taxon>Zizaniinae</taxon>
        <taxon>Zizania</taxon>
    </lineage>
</organism>
<evidence type="ECO:0000256" key="2">
    <source>
        <dbReference type="ARBA" id="ARBA00022771"/>
    </source>
</evidence>
<evidence type="ECO:0000313" key="8">
    <source>
        <dbReference type="EMBL" id="KAG8062998.1"/>
    </source>
</evidence>